<proteinExistence type="inferred from homology"/>
<dbReference type="AlphaFoldDB" id="A0A9P4VTJ5"/>
<gene>
    <name evidence="11" type="ORF">M501DRAFT_925387</name>
</gene>
<sequence>MRWLFSFLLLSLMSAVRALSVTGQRVLVVLEDLSEEKQYNQFWADLEERGFNLNFQSPKNDTLSLFKHGERAFDHLILFPPKSKAYGPSLAPKILLDFLNKAGNILLTLSANTPIPTAIQSLLLELDIHLPSDRNALVVDHFNYDSASAADKHDVILTTSPSSLRSDVKNYFSVNGHIAVPRAVGQVLGNASPLLTPILRAPSTAYSYNPKDDSESIEDLFAAGQQLSLVSALQARNSGRFTVLGSSEILLDTWFAAKLKDKEGKAVRNANRDFIEALTAWTFHEIGVLQVGRLEHQLTLPGSLRNSTSVQSNTELSPKIYRVKNDVTFTIELSEYSLNRFIPFYLPDSDALQLEFTMLSPYHRLSLVPIAHTPNSTIFRTHFTLPDQHGIFNFRVNYKRPFLSNIDEKRQVTVRHFAHDEWPRSWAISAAWVWMAGIAAVVVGWVGFVGLWLWSEPTDRVARGKKTQ</sequence>
<comment type="pathway">
    <text evidence="2 8">Protein modification; protein glycosylation.</text>
</comment>
<comment type="subcellular location">
    <subcellularLocation>
        <location evidence="8">Endoplasmic reticulum membrane</location>
        <topology evidence="8">Single-pass type I membrane protein</topology>
    </subcellularLocation>
    <subcellularLocation>
        <location evidence="1">Membrane</location>
        <topology evidence="1">Single-pass type I membrane protein</topology>
    </subcellularLocation>
</comment>
<feature type="transmembrane region" description="Helical" evidence="8">
    <location>
        <begin position="431"/>
        <end position="454"/>
    </location>
</feature>
<evidence type="ECO:0000256" key="4">
    <source>
        <dbReference type="ARBA" id="ARBA00022692"/>
    </source>
</evidence>
<evidence type="ECO:0000259" key="10">
    <source>
        <dbReference type="Pfam" id="PF23358"/>
    </source>
</evidence>
<dbReference type="GO" id="GO:0018279">
    <property type="term" value="P:protein N-linked glycosylation via asparagine"/>
    <property type="evidence" value="ECO:0007669"/>
    <property type="project" value="UniProtKB-UniRule"/>
</dbReference>
<protein>
    <recommendedName>
        <fullName evidence="8">Dolichyl-diphosphooligosaccharide--protein glycosyltransferase subunit WBP1</fullName>
        <shortName evidence="8">Oligosaccharyl transferase subunit WBP1</shortName>
    </recommendedName>
</protein>
<evidence type="ECO:0000313" key="12">
    <source>
        <dbReference type="Proteomes" id="UP000799429"/>
    </source>
</evidence>
<dbReference type="InterPro" id="IPR055457">
    <property type="entry name" value="OST48_N"/>
</dbReference>
<dbReference type="Pfam" id="PF23358">
    <property type="entry name" value="OST48_MD"/>
    <property type="match status" value="1"/>
</dbReference>
<evidence type="ECO:0000256" key="7">
    <source>
        <dbReference type="ARBA" id="ARBA00023136"/>
    </source>
</evidence>
<evidence type="ECO:0000259" key="9">
    <source>
        <dbReference type="Pfam" id="PF03345"/>
    </source>
</evidence>
<evidence type="ECO:0000256" key="6">
    <source>
        <dbReference type="ARBA" id="ARBA00022989"/>
    </source>
</evidence>
<dbReference type="OrthoDB" id="29105at2759"/>
<comment type="similarity">
    <text evidence="3 8">Belongs to the DDOST 48 kDa subunit family.</text>
</comment>
<keyword evidence="7 8" id="KW-0472">Membrane</keyword>
<feature type="signal peptide" evidence="8">
    <location>
        <begin position="1"/>
        <end position="18"/>
    </location>
</feature>
<dbReference type="Proteomes" id="UP000799429">
    <property type="component" value="Unassembled WGS sequence"/>
</dbReference>
<dbReference type="InterPro" id="IPR005013">
    <property type="entry name" value="DDOST_48_kDa_subunit"/>
</dbReference>
<accession>A0A9P4VTJ5</accession>
<keyword evidence="8" id="KW-0732">Signal</keyword>
<keyword evidence="5 8" id="KW-0256">Endoplasmic reticulum</keyword>
<evidence type="ECO:0000256" key="5">
    <source>
        <dbReference type="ARBA" id="ARBA00022824"/>
    </source>
</evidence>
<comment type="subunit">
    <text evidence="8">Component of the oligosaccharyltransferase (OST) complex.</text>
</comment>
<evidence type="ECO:0000256" key="1">
    <source>
        <dbReference type="ARBA" id="ARBA00004479"/>
    </source>
</evidence>
<keyword evidence="11" id="KW-0808">Transferase</keyword>
<name>A0A9P4VTJ5_9PEZI</name>
<feature type="domain" description="OST48 middle" evidence="10">
    <location>
        <begin position="313"/>
        <end position="455"/>
    </location>
</feature>
<evidence type="ECO:0000256" key="8">
    <source>
        <dbReference type="RuleBase" id="RU361142"/>
    </source>
</evidence>
<dbReference type="GO" id="GO:0008250">
    <property type="term" value="C:oligosaccharyltransferase complex"/>
    <property type="evidence" value="ECO:0007669"/>
    <property type="project" value="TreeGrafter"/>
</dbReference>
<dbReference type="EMBL" id="MU006089">
    <property type="protein sequence ID" value="KAF2843208.1"/>
    <property type="molecule type" value="Genomic_DNA"/>
</dbReference>
<comment type="caution">
    <text evidence="11">The sequence shown here is derived from an EMBL/GenBank/DDBJ whole genome shotgun (WGS) entry which is preliminary data.</text>
</comment>
<feature type="domain" description="OST48 N-terminal" evidence="9">
    <location>
        <begin position="25"/>
        <end position="282"/>
    </location>
</feature>
<keyword evidence="6 8" id="KW-1133">Transmembrane helix</keyword>
<dbReference type="PANTHER" id="PTHR10830:SF0">
    <property type="entry name" value="DOLICHYL-DIPHOSPHOOLIGOSACCHARIDE--PROTEIN GLYCOSYLTRANSFERASE 48 KDA SUBUNIT"/>
    <property type="match status" value="1"/>
</dbReference>
<evidence type="ECO:0000256" key="3">
    <source>
        <dbReference type="ARBA" id="ARBA00008743"/>
    </source>
</evidence>
<evidence type="ECO:0000256" key="2">
    <source>
        <dbReference type="ARBA" id="ARBA00004922"/>
    </source>
</evidence>
<comment type="function">
    <text evidence="8">Subunit of the oligosaccharyl transferase (OST) complex that catalyzes the initial transfer of a defined glycan (Glc(3)Man(9)GlcNAc(2) in eukaryotes) from the lipid carrier dolichol-pyrophosphate to an asparagine residue within an Asn-X-Ser/Thr consensus motif in nascent polypeptide chains, the first step in protein N-glycosylation. N-glycosylation occurs cotranslationally and the complex associates with the Sec61 complex at the channel-forming translocon complex that mediates protein translocation across the endoplasmic reticulum (ER).</text>
</comment>
<reference evidence="11" key="1">
    <citation type="journal article" date="2020" name="Stud. Mycol.">
        <title>101 Dothideomycetes genomes: a test case for predicting lifestyles and emergence of pathogens.</title>
        <authorList>
            <person name="Haridas S."/>
            <person name="Albert R."/>
            <person name="Binder M."/>
            <person name="Bloem J."/>
            <person name="Labutti K."/>
            <person name="Salamov A."/>
            <person name="Andreopoulos B."/>
            <person name="Baker S."/>
            <person name="Barry K."/>
            <person name="Bills G."/>
            <person name="Bluhm B."/>
            <person name="Cannon C."/>
            <person name="Castanera R."/>
            <person name="Culley D."/>
            <person name="Daum C."/>
            <person name="Ezra D."/>
            <person name="Gonzalez J."/>
            <person name="Henrissat B."/>
            <person name="Kuo A."/>
            <person name="Liang C."/>
            <person name="Lipzen A."/>
            <person name="Lutzoni F."/>
            <person name="Magnuson J."/>
            <person name="Mondo S."/>
            <person name="Nolan M."/>
            <person name="Ohm R."/>
            <person name="Pangilinan J."/>
            <person name="Park H.-J."/>
            <person name="Ramirez L."/>
            <person name="Alfaro M."/>
            <person name="Sun H."/>
            <person name="Tritt A."/>
            <person name="Yoshinaga Y."/>
            <person name="Zwiers L.-H."/>
            <person name="Turgeon B."/>
            <person name="Goodwin S."/>
            <person name="Spatafora J."/>
            <person name="Crous P."/>
            <person name="Grigoriev I."/>
        </authorList>
    </citation>
    <scope>NUCLEOTIDE SEQUENCE</scope>
    <source>
        <strain evidence="11">CBS 101060</strain>
    </source>
</reference>
<dbReference type="GO" id="GO:0016740">
    <property type="term" value="F:transferase activity"/>
    <property type="evidence" value="ECO:0007669"/>
    <property type="project" value="UniProtKB-KW"/>
</dbReference>
<keyword evidence="4 8" id="KW-0812">Transmembrane</keyword>
<dbReference type="InterPro" id="IPR055459">
    <property type="entry name" value="OST48_MD"/>
</dbReference>
<keyword evidence="12" id="KW-1185">Reference proteome</keyword>
<evidence type="ECO:0000313" key="11">
    <source>
        <dbReference type="EMBL" id="KAF2843208.1"/>
    </source>
</evidence>
<feature type="chain" id="PRO_5040539893" description="Dolichyl-diphosphooligosaccharide--protein glycosyltransferase subunit WBP1" evidence="8">
    <location>
        <begin position="19"/>
        <end position="468"/>
    </location>
</feature>
<dbReference type="PANTHER" id="PTHR10830">
    <property type="entry name" value="DOLICHYL-DIPHOSPHOOLIGOSACCHARIDE--PROTEIN GLYCOSYLTRANSFERASE 48 KDA SUBUNIT"/>
    <property type="match status" value="1"/>
</dbReference>
<organism evidence="11 12">
    <name type="scientific">Patellaria atrata CBS 101060</name>
    <dbReference type="NCBI Taxonomy" id="1346257"/>
    <lineage>
        <taxon>Eukaryota</taxon>
        <taxon>Fungi</taxon>
        <taxon>Dikarya</taxon>
        <taxon>Ascomycota</taxon>
        <taxon>Pezizomycotina</taxon>
        <taxon>Dothideomycetes</taxon>
        <taxon>Dothideomycetes incertae sedis</taxon>
        <taxon>Patellariales</taxon>
        <taxon>Patellariaceae</taxon>
        <taxon>Patellaria</taxon>
    </lineage>
</organism>
<dbReference type="Pfam" id="PF03345">
    <property type="entry name" value="OST48_N"/>
    <property type="match status" value="1"/>
</dbReference>